<gene>
    <name evidence="2" type="ORF">COX64_01390</name>
</gene>
<feature type="transmembrane region" description="Helical" evidence="1">
    <location>
        <begin position="239"/>
        <end position="260"/>
    </location>
</feature>
<evidence type="ECO:0000313" key="2">
    <source>
        <dbReference type="EMBL" id="PJA15025.1"/>
    </source>
</evidence>
<dbReference type="PANTHER" id="PTHR36833:SF1">
    <property type="entry name" value="INTEGRAL MEMBRANE TRANSPORT PROTEIN"/>
    <property type="match status" value="1"/>
</dbReference>
<dbReference type="EMBL" id="PFQB01000030">
    <property type="protein sequence ID" value="PJA15025.1"/>
    <property type="molecule type" value="Genomic_DNA"/>
</dbReference>
<feature type="transmembrane region" description="Helical" evidence="1">
    <location>
        <begin position="129"/>
        <end position="147"/>
    </location>
</feature>
<sequence>MKERVTKLKLYASVLVKKIVFAWQTETAYAGNTVGELLSTVFYNITFLVFIDVILKKFKLIAGYSFPDMMVLTLISQTVFYAGLTFTYTSVELFIKSVRDGSFDTLLLKPVSVLFQVMTLGIRPFSGAFFSIPPLLIYIFLVIQQNAFHPSMFGLIAGIGGLIMGILFLHFFRFAFAMLVFKNKQIKNLLKTLEFLSEGGSYPYEAYKGIVKIAVLFLSPLLAGAGIPSLYFLDKTASLIPLAIEAGLLILFSTATFCLWKQGLKAYESTSS</sequence>
<reference evidence="3" key="1">
    <citation type="submission" date="2017-09" db="EMBL/GenBank/DDBJ databases">
        <title>Depth-based differentiation of microbial function through sediment-hosted aquifers and enrichment of novel symbionts in the deep terrestrial subsurface.</title>
        <authorList>
            <person name="Probst A.J."/>
            <person name="Ladd B."/>
            <person name="Jarett J.K."/>
            <person name="Geller-Mcgrath D.E."/>
            <person name="Sieber C.M.K."/>
            <person name="Emerson J.B."/>
            <person name="Anantharaman K."/>
            <person name="Thomas B.C."/>
            <person name="Malmstrom R."/>
            <person name="Stieglmeier M."/>
            <person name="Klingl A."/>
            <person name="Woyke T."/>
            <person name="Ryan C.M."/>
            <person name="Banfield J.F."/>
        </authorList>
    </citation>
    <scope>NUCLEOTIDE SEQUENCE [LARGE SCALE GENOMIC DNA]</scope>
</reference>
<evidence type="ECO:0008006" key="4">
    <source>
        <dbReference type="Google" id="ProtNLM"/>
    </source>
</evidence>
<feature type="transmembrane region" description="Helical" evidence="1">
    <location>
        <begin position="67"/>
        <end position="86"/>
    </location>
</feature>
<feature type="transmembrane region" description="Helical" evidence="1">
    <location>
        <begin position="37"/>
        <end position="55"/>
    </location>
</feature>
<accession>A0A2M7W2P8</accession>
<keyword evidence="1" id="KW-0812">Transmembrane</keyword>
<dbReference type="PANTHER" id="PTHR36833">
    <property type="entry name" value="SLR0610 PROTEIN-RELATED"/>
    <property type="match status" value="1"/>
</dbReference>
<keyword evidence="1" id="KW-0472">Membrane</keyword>
<protein>
    <recommendedName>
        <fullName evidence="4">ABC transporter permease</fullName>
    </recommendedName>
</protein>
<comment type="caution">
    <text evidence="2">The sequence shown here is derived from an EMBL/GenBank/DDBJ whole genome shotgun (WGS) entry which is preliminary data.</text>
</comment>
<feature type="transmembrane region" description="Helical" evidence="1">
    <location>
        <begin position="153"/>
        <end position="181"/>
    </location>
</feature>
<keyword evidence="1" id="KW-1133">Transmembrane helix</keyword>
<evidence type="ECO:0000256" key="1">
    <source>
        <dbReference type="SAM" id="Phobius"/>
    </source>
</evidence>
<dbReference type="Proteomes" id="UP000228952">
    <property type="component" value="Unassembled WGS sequence"/>
</dbReference>
<feature type="transmembrane region" description="Helical" evidence="1">
    <location>
        <begin position="213"/>
        <end position="233"/>
    </location>
</feature>
<proteinExistence type="predicted"/>
<dbReference type="AlphaFoldDB" id="A0A2M7W2P8"/>
<name>A0A2M7W2P8_9BACT</name>
<organism evidence="2 3">
    <name type="scientific">Candidatus Dojkabacteria bacterium CG_4_10_14_0_2_um_filter_Dojkabacteria_WS6_41_15</name>
    <dbReference type="NCBI Taxonomy" id="2014249"/>
    <lineage>
        <taxon>Bacteria</taxon>
        <taxon>Candidatus Dojkabacteria</taxon>
    </lineage>
</organism>
<evidence type="ECO:0000313" key="3">
    <source>
        <dbReference type="Proteomes" id="UP000228952"/>
    </source>
</evidence>
<dbReference type="InterPro" id="IPR010390">
    <property type="entry name" value="ABC-2_transporter-like"/>
</dbReference>
<dbReference type="Pfam" id="PF06182">
    <property type="entry name" value="ABC2_membrane_6"/>
    <property type="match status" value="1"/>
</dbReference>